<gene>
    <name evidence="3" type="ORF">FDG2_1635</name>
</gene>
<sequence>MAVALVLSTPAFVLEGGTINTALRRSWILVRCAWWRTFGILLLTGIIVTVVVSVLTIVIGVAFAAGGDSMTVPVTGDLTGTNLAVTAVVNIIIITAIMPIMAGVVVLLYIDRRIRLEGLDMTLAQAARDRRAATNQGYW</sequence>
<accession>A0A1C3NW31</accession>
<feature type="domain" description="Glycerophosphoryl diester phosphodiesterase membrane" evidence="2">
    <location>
        <begin position="4"/>
        <end position="105"/>
    </location>
</feature>
<protein>
    <submittedName>
        <fullName evidence="3">Putative membrane protein</fullName>
    </submittedName>
</protein>
<feature type="transmembrane region" description="Helical" evidence="1">
    <location>
        <begin position="83"/>
        <end position="110"/>
    </location>
</feature>
<dbReference type="InterPro" id="IPR018476">
    <property type="entry name" value="GlyceroP-diester-Pdiesterase_M"/>
</dbReference>
<dbReference type="AlphaFoldDB" id="A0A1C3NW31"/>
<dbReference type="Pfam" id="PF10110">
    <property type="entry name" value="GPDPase_memb"/>
    <property type="match status" value="1"/>
</dbReference>
<organism evidence="3 4">
    <name type="scientific">Candidatus Protofrankia californiensis</name>
    <dbReference type="NCBI Taxonomy" id="1839754"/>
    <lineage>
        <taxon>Bacteria</taxon>
        <taxon>Bacillati</taxon>
        <taxon>Actinomycetota</taxon>
        <taxon>Actinomycetes</taxon>
        <taxon>Frankiales</taxon>
        <taxon>Frankiaceae</taxon>
        <taxon>Protofrankia</taxon>
    </lineage>
</organism>
<evidence type="ECO:0000259" key="2">
    <source>
        <dbReference type="Pfam" id="PF10110"/>
    </source>
</evidence>
<reference evidence="4" key="1">
    <citation type="submission" date="2016-02" db="EMBL/GenBank/DDBJ databases">
        <authorList>
            <person name="Wibberg D."/>
        </authorList>
    </citation>
    <scope>NUCLEOTIDE SEQUENCE [LARGE SCALE GENOMIC DNA]</scope>
</reference>
<evidence type="ECO:0000256" key="1">
    <source>
        <dbReference type="SAM" id="Phobius"/>
    </source>
</evidence>
<keyword evidence="4" id="KW-1185">Reference proteome</keyword>
<feature type="transmembrane region" description="Helical" evidence="1">
    <location>
        <begin position="33"/>
        <end position="63"/>
    </location>
</feature>
<proteinExistence type="predicted"/>
<keyword evidence="1" id="KW-1133">Transmembrane helix</keyword>
<keyword evidence="1" id="KW-0812">Transmembrane</keyword>
<dbReference type="Proteomes" id="UP000199013">
    <property type="component" value="Unassembled WGS sequence"/>
</dbReference>
<dbReference type="EMBL" id="FLUV01000683">
    <property type="protein sequence ID" value="SBW20251.1"/>
    <property type="molecule type" value="Genomic_DNA"/>
</dbReference>
<name>A0A1C3NW31_9ACTN</name>
<evidence type="ECO:0000313" key="3">
    <source>
        <dbReference type="EMBL" id="SBW20251.1"/>
    </source>
</evidence>
<evidence type="ECO:0000313" key="4">
    <source>
        <dbReference type="Proteomes" id="UP000199013"/>
    </source>
</evidence>
<keyword evidence="1" id="KW-0472">Membrane</keyword>